<reference evidence="1" key="1">
    <citation type="submission" date="2018-02" db="EMBL/GenBank/DDBJ databases">
        <title>Rhizophora mucronata_Transcriptome.</title>
        <authorList>
            <person name="Meera S.P."/>
            <person name="Sreeshan A."/>
            <person name="Augustine A."/>
        </authorList>
    </citation>
    <scope>NUCLEOTIDE SEQUENCE</scope>
    <source>
        <tissue evidence="1">Leaf</tissue>
    </source>
</reference>
<sequence length="12" mass="1370">MEITRSHAAIIK</sequence>
<accession>A0A2P2IIZ9</accession>
<protein>
    <submittedName>
        <fullName evidence="1">Uncharacterized protein</fullName>
    </submittedName>
</protein>
<proteinExistence type="predicted"/>
<evidence type="ECO:0000313" key="1">
    <source>
        <dbReference type="EMBL" id="MBW81157.1"/>
    </source>
</evidence>
<name>A0A2P2IIZ9_RHIMU</name>
<organism evidence="1">
    <name type="scientific">Rhizophora mucronata</name>
    <name type="common">Asiatic mangrove</name>
    <dbReference type="NCBI Taxonomy" id="61149"/>
    <lineage>
        <taxon>Eukaryota</taxon>
        <taxon>Viridiplantae</taxon>
        <taxon>Streptophyta</taxon>
        <taxon>Embryophyta</taxon>
        <taxon>Tracheophyta</taxon>
        <taxon>Spermatophyta</taxon>
        <taxon>Magnoliopsida</taxon>
        <taxon>eudicotyledons</taxon>
        <taxon>Gunneridae</taxon>
        <taxon>Pentapetalae</taxon>
        <taxon>rosids</taxon>
        <taxon>fabids</taxon>
        <taxon>Malpighiales</taxon>
        <taxon>Rhizophoraceae</taxon>
        <taxon>Rhizophora</taxon>
    </lineage>
</organism>
<dbReference type="EMBL" id="GGEC01000674">
    <property type="protein sequence ID" value="MBW81157.1"/>
    <property type="molecule type" value="Transcribed_RNA"/>
</dbReference>